<sequence length="166" mass="18379">MPRPSSSGSGGGAADPRHLPLSSAFHFAVTLNTMQVGHKEAAFQEASGLAADMETEAVMEGGRNDFVHFLPKPVKHPRLVLKRGLAPLTSLWVRWCKSTLEGGLAKRLKPADLRVALLSADGTLMRQWLLTRAYPVKWDVEAFNSQRNEMAIERIELVYARSERSI</sequence>
<evidence type="ECO:0000313" key="1">
    <source>
        <dbReference type="EMBL" id="ALV07053.1"/>
    </source>
</evidence>
<dbReference type="PANTHER" id="PTHR38009">
    <property type="entry name" value="CONSERVED HYPOTHETICAL PHAGE TAIL PROTEIN"/>
    <property type="match status" value="1"/>
</dbReference>
<proteinExistence type="predicted"/>
<organism evidence="1 2">
    <name type="scientific">Roseateles depolymerans</name>
    <dbReference type="NCBI Taxonomy" id="76731"/>
    <lineage>
        <taxon>Bacteria</taxon>
        <taxon>Pseudomonadati</taxon>
        <taxon>Pseudomonadota</taxon>
        <taxon>Betaproteobacteria</taxon>
        <taxon>Burkholderiales</taxon>
        <taxon>Sphaerotilaceae</taxon>
        <taxon>Roseateles</taxon>
    </lineage>
</organism>
<dbReference type="GO" id="GO:0005198">
    <property type="term" value="F:structural molecule activity"/>
    <property type="evidence" value="ECO:0007669"/>
    <property type="project" value="InterPro"/>
</dbReference>
<dbReference type="InterPro" id="IPR011747">
    <property type="entry name" value="CHP02241"/>
</dbReference>
<dbReference type="STRING" id="76731.RD2015_2588"/>
<dbReference type="AlphaFoldDB" id="A0A0U3MEC9"/>
<keyword evidence="2" id="KW-1185">Reference proteome</keyword>
<dbReference type="InterPro" id="IPR010667">
    <property type="entry name" value="Phage_T4_Gp19"/>
</dbReference>
<dbReference type="KEGG" id="rdp:RD2015_2588"/>
<evidence type="ECO:0000313" key="2">
    <source>
        <dbReference type="Proteomes" id="UP000060699"/>
    </source>
</evidence>
<reference evidence="1 2" key="1">
    <citation type="submission" date="2015-12" db="EMBL/GenBank/DDBJ databases">
        <title>Complete genome of Roseateles depolymerans KCTC 42856.</title>
        <authorList>
            <person name="Kim K.M."/>
        </authorList>
    </citation>
    <scope>NUCLEOTIDE SEQUENCE [LARGE SCALE GENOMIC DNA]</scope>
    <source>
        <strain evidence="1 2">KCTC 42856</strain>
    </source>
</reference>
<dbReference type="PATRIC" id="fig|76731.3.peg.2648"/>
<accession>A0A0U3MEC9</accession>
<dbReference type="Proteomes" id="UP000060699">
    <property type="component" value="Chromosome"/>
</dbReference>
<dbReference type="PANTHER" id="PTHR38009:SF1">
    <property type="entry name" value="CONSERVED HYPOTHETICAL PHAGE TAIL PROTEIN"/>
    <property type="match status" value="1"/>
</dbReference>
<gene>
    <name evidence="1" type="ORF">RD2015_2588</name>
</gene>
<dbReference type="RefSeq" id="WP_058935234.1">
    <property type="nucleotide sequence ID" value="NZ_CP013729.1"/>
</dbReference>
<name>A0A0U3MEC9_9BURK</name>
<dbReference type="OrthoDB" id="9799891at2"/>
<dbReference type="NCBIfam" id="TIGR02241">
    <property type="entry name" value="conserved hypothetical phage tail region protein"/>
    <property type="match status" value="1"/>
</dbReference>
<dbReference type="Pfam" id="PF06841">
    <property type="entry name" value="Phage_T4_gp19"/>
    <property type="match status" value="1"/>
</dbReference>
<protein>
    <submittedName>
        <fullName evidence="1">Putative phage tail region protein</fullName>
    </submittedName>
</protein>
<dbReference type="EMBL" id="CP013729">
    <property type="protein sequence ID" value="ALV07053.1"/>
    <property type="molecule type" value="Genomic_DNA"/>
</dbReference>